<reference evidence="2" key="1">
    <citation type="submission" date="2017-08" db="EMBL/GenBank/DDBJ databases">
        <title>A dynamic microbial community with high functional redundancy inhabits the cold, oxic subseafloor aquifer.</title>
        <authorList>
            <person name="Tully B.J."/>
            <person name="Wheat C.G."/>
            <person name="Glazer B.T."/>
            <person name="Huber J.A."/>
        </authorList>
    </citation>
    <scope>NUCLEOTIDE SEQUENCE [LARGE SCALE GENOMIC DNA]</scope>
</reference>
<gene>
    <name evidence="1" type="ORF">COA96_15605</name>
</gene>
<evidence type="ECO:0000313" key="2">
    <source>
        <dbReference type="Proteomes" id="UP000218327"/>
    </source>
</evidence>
<evidence type="ECO:0000313" key="1">
    <source>
        <dbReference type="EMBL" id="PCJ20871.1"/>
    </source>
</evidence>
<name>A0A2A5AP18_9GAMM</name>
<accession>A0A2A5AP18</accession>
<organism evidence="1 2">
    <name type="scientific">SAR86 cluster bacterium</name>
    <dbReference type="NCBI Taxonomy" id="2030880"/>
    <lineage>
        <taxon>Bacteria</taxon>
        <taxon>Pseudomonadati</taxon>
        <taxon>Pseudomonadota</taxon>
        <taxon>Gammaproteobacteria</taxon>
        <taxon>SAR86 cluster</taxon>
    </lineage>
</organism>
<dbReference type="Proteomes" id="UP000218327">
    <property type="component" value="Unassembled WGS sequence"/>
</dbReference>
<dbReference type="AlphaFoldDB" id="A0A2A5AP18"/>
<sequence length="769" mass="82394">MRLGFTGGGGQGTGLNLTLSNLTLGVAAVEGDDVADWESSNGTSPFTDVLQSEVLHWYFEYGGIHYFVEGVTDYGQYVDGTTWVTVTSGTLSEYSPAKTTNGGDNVNGVMLNPQRGIAQGWDERLDSYSSGLNESLPVTIVVDDILIFSSHEADISAGNRDGVTDEYTPLFVVSSAPASNSMPPAVAGWSGRSTFTEHVFDVDTVVAALPAYSATSVDNPTFTELMDHLDKYNPIVGMTHQASGDGYEVLFPHLFGDNTGTPHNYGQYVARTIGAGMMALLLDAYTTPQKREIALRICQIGLNAYDSLIGDSATIGADGGHHQYLLGPICAYLTWTGQTAALATLKDDIGTNCLEQPFQIDASFIAAAVPHDSATGPCTWRRRTIPAGGVTGLDITFPVFYNGTNSDNFRLRIIGMKIVRESDSAEATITAMPNGFVTKEETNLVATIDAQPGTDFAAGDVIYFESLYSLVDGNYDWGVRTVSRPSWYVPNSGADYRGTNFWTPPYLFLQHLGVSDSDFDAFYGYVEAANSGSFPAEDPFPNHHDTFNSDAFAETMWDEHKETIAPTASFPVIESFASSVTETASTSHTVNMPSGITSGDFLVMCYRGAIDNINTPSGWSAFAHVGNTMLLLYKVATGSEGATLAVTSPGTTKATFVTMRVSNQSGLSGVEKNESSDENGPLLTPSWGSKKTLWLSFYSCRRSDQTITIPSGYTFVDDAVNVSTPTSGNSCQLVVGQLENEATSENPGVHTIVGTISNDRTFTIGIEPA</sequence>
<dbReference type="EMBL" id="NVVJ01000076">
    <property type="protein sequence ID" value="PCJ20871.1"/>
    <property type="molecule type" value="Genomic_DNA"/>
</dbReference>
<proteinExistence type="predicted"/>
<protein>
    <submittedName>
        <fullName evidence="1">Uncharacterized protein</fullName>
    </submittedName>
</protein>
<comment type="caution">
    <text evidence="1">The sequence shown here is derived from an EMBL/GenBank/DDBJ whole genome shotgun (WGS) entry which is preliminary data.</text>
</comment>